<dbReference type="OrthoDB" id="1120077at2"/>
<feature type="transmembrane region" description="Helical" evidence="1">
    <location>
        <begin position="264"/>
        <end position="283"/>
    </location>
</feature>
<feature type="transmembrane region" description="Helical" evidence="1">
    <location>
        <begin position="167"/>
        <end position="186"/>
    </location>
</feature>
<dbReference type="RefSeq" id="WP_131597701.1">
    <property type="nucleotide sequence ID" value="NZ_SJSL01000008.1"/>
</dbReference>
<dbReference type="Proteomes" id="UP000293347">
    <property type="component" value="Unassembled WGS sequence"/>
</dbReference>
<keyword evidence="1" id="KW-1133">Transmembrane helix</keyword>
<feature type="transmembrane region" description="Helical" evidence="1">
    <location>
        <begin position="49"/>
        <end position="67"/>
    </location>
</feature>
<feature type="transmembrane region" description="Helical" evidence="1">
    <location>
        <begin position="144"/>
        <end position="162"/>
    </location>
</feature>
<reference evidence="2 3" key="1">
    <citation type="submission" date="2019-02" db="EMBL/GenBank/DDBJ databases">
        <title>Pedobacter sp. RP-1-14 sp. nov., isolated from Arctic soil.</title>
        <authorList>
            <person name="Dahal R.H."/>
        </authorList>
    </citation>
    <scope>NUCLEOTIDE SEQUENCE [LARGE SCALE GENOMIC DNA]</scope>
    <source>
        <strain evidence="2 3">RP-1-14</strain>
    </source>
</reference>
<evidence type="ECO:0000256" key="1">
    <source>
        <dbReference type="SAM" id="Phobius"/>
    </source>
</evidence>
<feature type="transmembrane region" description="Helical" evidence="1">
    <location>
        <begin position="290"/>
        <end position="307"/>
    </location>
</feature>
<feature type="transmembrane region" description="Helical" evidence="1">
    <location>
        <begin position="79"/>
        <end position="100"/>
    </location>
</feature>
<feature type="transmembrane region" description="Helical" evidence="1">
    <location>
        <begin position="112"/>
        <end position="132"/>
    </location>
</feature>
<evidence type="ECO:0000313" key="2">
    <source>
        <dbReference type="EMBL" id="TCC97982.1"/>
    </source>
</evidence>
<comment type="caution">
    <text evidence="2">The sequence shown here is derived from an EMBL/GenBank/DDBJ whole genome shotgun (WGS) entry which is preliminary data.</text>
</comment>
<name>A0A4R0NFI9_9SPHI</name>
<organism evidence="2 3">
    <name type="scientific">Pedobacter psychroterrae</name>
    <dbReference type="NCBI Taxonomy" id="2530453"/>
    <lineage>
        <taxon>Bacteria</taxon>
        <taxon>Pseudomonadati</taxon>
        <taxon>Bacteroidota</taxon>
        <taxon>Sphingobacteriia</taxon>
        <taxon>Sphingobacteriales</taxon>
        <taxon>Sphingobacteriaceae</taxon>
        <taxon>Pedobacter</taxon>
    </lineage>
</organism>
<dbReference type="EMBL" id="SJSL01000008">
    <property type="protein sequence ID" value="TCC97982.1"/>
    <property type="molecule type" value="Genomic_DNA"/>
</dbReference>
<sequence length="347" mass="40653">MKIDQEKSDFLDDMLNHWRDEQLLTDAEVSRLRSSYETKSFDWRRLAQYSFWIAMACGVISLGALLIDDQILKYLESLFDASDLMISIFSAFAAVALYIIGFRRKKHQSHLVFSNEAMVFIAVMLTANAVAYLGKALDNGSSHFSLLILASVLIYAVLAYIFKSRLIWAFMLISLGAWFGTETGYLSRWNWYFLGMNYPLRFVLFGLLITGFSFFIRNKKQLGLFFQTNYLCGMVYLFISLWLLSVFGNFGTLEDWYTVKQLNLFYWGLISAAFCVLSIYIGLKYRDDVAREFGITFLFINLYTRYFEYFWDTWHKTLFFVVLATSFWLIGRKAEKIWNLEFLKKEG</sequence>
<protein>
    <submittedName>
        <fullName evidence="2">DUF2157 domain-containing protein</fullName>
    </submittedName>
</protein>
<accession>A0A4R0NFI9</accession>
<gene>
    <name evidence="2" type="ORF">EZ437_19225</name>
</gene>
<keyword evidence="1" id="KW-0812">Transmembrane</keyword>
<dbReference type="AlphaFoldDB" id="A0A4R0NFI9"/>
<keyword evidence="1" id="KW-0472">Membrane</keyword>
<feature type="transmembrane region" description="Helical" evidence="1">
    <location>
        <begin position="313"/>
        <end position="330"/>
    </location>
</feature>
<feature type="transmembrane region" description="Helical" evidence="1">
    <location>
        <begin position="198"/>
        <end position="216"/>
    </location>
</feature>
<keyword evidence="3" id="KW-1185">Reference proteome</keyword>
<feature type="transmembrane region" description="Helical" evidence="1">
    <location>
        <begin position="228"/>
        <end position="252"/>
    </location>
</feature>
<proteinExistence type="predicted"/>
<evidence type="ECO:0000313" key="3">
    <source>
        <dbReference type="Proteomes" id="UP000293347"/>
    </source>
</evidence>